<protein>
    <submittedName>
        <fullName evidence="2">Uncharacterized protein</fullName>
    </submittedName>
</protein>
<accession>A0A225EF77</accession>
<dbReference type="RefSeq" id="WP_088252064.1">
    <property type="nucleotide sequence ID" value="NZ_NIDE01000001.1"/>
</dbReference>
<gene>
    <name evidence="2" type="ORF">FRUB_00596</name>
</gene>
<reference evidence="3" key="1">
    <citation type="submission" date="2017-06" db="EMBL/GenBank/DDBJ databases">
        <title>Genome analysis of Fimbriiglobus ruber SP5, the first member of the order Planctomycetales with confirmed chitinolytic capability.</title>
        <authorList>
            <person name="Ravin N.V."/>
            <person name="Rakitin A.L."/>
            <person name="Ivanova A.A."/>
            <person name="Beletsky A.V."/>
            <person name="Kulichevskaya I.S."/>
            <person name="Mardanov A.V."/>
            <person name="Dedysh S.N."/>
        </authorList>
    </citation>
    <scope>NUCLEOTIDE SEQUENCE [LARGE SCALE GENOMIC DNA]</scope>
    <source>
        <strain evidence="3">SP5</strain>
    </source>
</reference>
<dbReference type="OrthoDB" id="9851262at2"/>
<organism evidence="2 3">
    <name type="scientific">Fimbriiglobus ruber</name>
    <dbReference type="NCBI Taxonomy" id="1908690"/>
    <lineage>
        <taxon>Bacteria</taxon>
        <taxon>Pseudomonadati</taxon>
        <taxon>Planctomycetota</taxon>
        <taxon>Planctomycetia</taxon>
        <taxon>Gemmatales</taxon>
        <taxon>Gemmataceae</taxon>
        <taxon>Fimbriiglobus</taxon>
    </lineage>
</organism>
<dbReference type="Proteomes" id="UP000214646">
    <property type="component" value="Unassembled WGS sequence"/>
</dbReference>
<comment type="caution">
    <text evidence="2">The sequence shown here is derived from an EMBL/GenBank/DDBJ whole genome shotgun (WGS) entry which is preliminary data.</text>
</comment>
<feature type="region of interest" description="Disordered" evidence="1">
    <location>
        <begin position="1"/>
        <end position="32"/>
    </location>
</feature>
<evidence type="ECO:0000313" key="3">
    <source>
        <dbReference type="Proteomes" id="UP000214646"/>
    </source>
</evidence>
<name>A0A225EF77_9BACT</name>
<dbReference type="AlphaFoldDB" id="A0A225EF77"/>
<proteinExistence type="predicted"/>
<sequence>MRPGRPGVLNQGEAPKADPTPPATATRLAADGPPEFEARFVDDSVLRITSLDATLPVVTKYGKLQVAMADILRMEIGFRYPEGVEAKVDEAVTRLGAASFKDREEAERELFKFGEYALPALKRATKATDAEVQRRSETLLKRLHDKLPAEKQDFRDYDLIETPELTLRCRVEPAGLKVKTKLFGETTIRLADVRTLRTTVAFGSDLTVEAAKYGRQNDQTWFDTGVDVTANQKLELTASGTVDLAPNQGGQIVCGPAGNPNNGVGSLMTPNRGVFRFAPGLLVGRIGADASPFPIGANYVGQHAGTGGRLYLKIVPGIWGGIEPTGAYKVKVKTGG</sequence>
<dbReference type="Gene3D" id="2.60.120.430">
    <property type="entry name" value="Galactose-binding lectin"/>
    <property type="match status" value="1"/>
</dbReference>
<evidence type="ECO:0000256" key="1">
    <source>
        <dbReference type="SAM" id="MobiDB-lite"/>
    </source>
</evidence>
<evidence type="ECO:0000313" key="2">
    <source>
        <dbReference type="EMBL" id="OWK46897.1"/>
    </source>
</evidence>
<dbReference type="EMBL" id="NIDE01000001">
    <property type="protein sequence ID" value="OWK46897.1"/>
    <property type="molecule type" value="Genomic_DNA"/>
</dbReference>
<keyword evidence="3" id="KW-1185">Reference proteome</keyword>